<gene>
    <name evidence="1" type="ORF">UFOPK3974_00979</name>
</gene>
<proteinExistence type="predicted"/>
<dbReference type="EMBL" id="CAFBOR010000134">
    <property type="protein sequence ID" value="CAB4992051.1"/>
    <property type="molecule type" value="Genomic_DNA"/>
</dbReference>
<name>A0A6J7NFH9_9ZZZZ</name>
<evidence type="ECO:0000313" key="1">
    <source>
        <dbReference type="EMBL" id="CAB4992051.1"/>
    </source>
</evidence>
<protein>
    <submittedName>
        <fullName evidence="1">Unannotated protein</fullName>
    </submittedName>
</protein>
<sequence>MVVAAPAGVVTASEPKRVVAQQAAMPRRRITRNSVVLFIEPVTPEWTAPQLFTELLEVRYSVPGSRNLSEFTTLRQL</sequence>
<accession>A0A6J7NFH9</accession>
<organism evidence="1">
    <name type="scientific">freshwater metagenome</name>
    <dbReference type="NCBI Taxonomy" id="449393"/>
    <lineage>
        <taxon>unclassified sequences</taxon>
        <taxon>metagenomes</taxon>
        <taxon>ecological metagenomes</taxon>
    </lineage>
</organism>
<dbReference type="AlphaFoldDB" id="A0A6J7NFH9"/>
<reference evidence="1" key="1">
    <citation type="submission" date="2020-05" db="EMBL/GenBank/DDBJ databases">
        <authorList>
            <person name="Chiriac C."/>
            <person name="Salcher M."/>
            <person name="Ghai R."/>
            <person name="Kavagutti S V."/>
        </authorList>
    </citation>
    <scope>NUCLEOTIDE SEQUENCE</scope>
</reference>